<proteinExistence type="inferred from homology"/>
<dbReference type="Pfam" id="PF02347">
    <property type="entry name" value="GDC-P"/>
    <property type="match status" value="2"/>
</dbReference>
<feature type="domain" description="Glycine cleavage system P-protein N-terminal" evidence="9">
    <location>
        <begin position="446"/>
        <end position="721"/>
    </location>
</feature>
<dbReference type="NCBIfam" id="TIGR00461">
    <property type="entry name" value="gcvP"/>
    <property type="match status" value="1"/>
</dbReference>
<dbReference type="GO" id="GO:0005960">
    <property type="term" value="C:glycine cleavage complex"/>
    <property type="evidence" value="ECO:0007669"/>
    <property type="project" value="TreeGrafter"/>
</dbReference>
<comment type="similarity">
    <text evidence="2 7">Belongs to the GcvP family.</text>
</comment>
<feature type="domain" description="Glycine dehydrogenase C-terminal" evidence="10">
    <location>
        <begin position="763"/>
        <end position="882"/>
    </location>
</feature>
<keyword evidence="12" id="KW-1185">Reference proteome</keyword>
<dbReference type="SUPFAM" id="SSF53383">
    <property type="entry name" value="PLP-dependent transferases"/>
    <property type="match status" value="2"/>
</dbReference>
<dbReference type="OMA" id="RNLICTC"/>
<dbReference type="InterPro" id="IPR049316">
    <property type="entry name" value="GDC-P_C"/>
</dbReference>
<dbReference type="InterPro" id="IPR003437">
    <property type="entry name" value="GcvP"/>
</dbReference>
<keyword evidence="4 7" id="KW-0560">Oxidoreductase</keyword>
<dbReference type="EC" id="1.4.4.2" evidence="7"/>
<reference evidence="11 12" key="1">
    <citation type="submission" date="2011-07" db="EMBL/GenBank/DDBJ databases">
        <authorList>
            <person name="Coyne R."/>
            <person name="Brami D."/>
            <person name="Johnson J."/>
            <person name="Hostetler J."/>
            <person name="Hannick L."/>
            <person name="Clark T."/>
            <person name="Cassidy-Hanley D."/>
            <person name="Inman J."/>
        </authorList>
    </citation>
    <scope>NUCLEOTIDE SEQUENCE [LARGE SCALE GENOMIC DNA]</scope>
    <source>
        <strain evidence="11 12">G5</strain>
    </source>
</reference>
<feature type="domain" description="Glycine cleavage system P-protein N-terminal" evidence="9">
    <location>
        <begin position="1"/>
        <end position="425"/>
    </location>
</feature>
<evidence type="ECO:0000256" key="1">
    <source>
        <dbReference type="ARBA" id="ARBA00001933"/>
    </source>
</evidence>
<name>G0R4W5_ICHMU</name>
<evidence type="ECO:0000259" key="9">
    <source>
        <dbReference type="Pfam" id="PF02347"/>
    </source>
</evidence>
<accession>G0R4W5</accession>
<comment type="catalytic activity">
    <reaction evidence="5 7">
        <text>N(6)-[(R)-lipoyl]-L-lysyl-[glycine-cleavage complex H protein] + glycine + H(+) = N(6)-[(R)-S(8)-aminomethyldihydrolipoyl]-L-lysyl-[glycine-cleavage complex H protein] + CO2</text>
        <dbReference type="Rhea" id="RHEA:24304"/>
        <dbReference type="Rhea" id="RHEA-COMP:10494"/>
        <dbReference type="Rhea" id="RHEA-COMP:10495"/>
        <dbReference type="ChEBI" id="CHEBI:15378"/>
        <dbReference type="ChEBI" id="CHEBI:16526"/>
        <dbReference type="ChEBI" id="CHEBI:57305"/>
        <dbReference type="ChEBI" id="CHEBI:83099"/>
        <dbReference type="ChEBI" id="CHEBI:83143"/>
        <dbReference type="EC" id="1.4.4.2"/>
    </reaction>
</comment>
<dbReference type="Pfam" id="PF21478">
    <property type="entry name" value="GcvP2_C"/>
    <property type="match status" value="1"/>
</dbReference>
<evidence type="ECO:0000256" key="5">
    <source>
        <dbReference type="ARBA" id="ARBA00049026"/>
    </source>
</evidence>
<dbReference type="RefSeq" id="XP_004024418.1">
    <property type="nucleotide sequence ID" value="XM_004024369.1"/>
</dbReference>
<evidence type="ECO:0000256" key="2">
    <source>
        <dbReference type="ARBA" id="ARBA00010756"/>
    </source>
</evidence>
<keyword evidence="8" id="KW-0175">Coiled coil</keyword>
<feature type="modified residue" description="N6-(pyridoxal phosphate)lysine" evidence="6">
    <location>
        <position position="693"/>
    </location>
</feature>
<evidence type="ECO:0000256" key="6">
    <source>
        <dbReference type="PIRSR" id="PIRSR603437-50"/>
    </source>
</evidence>
<dbReference type="GO" id="GO:0016594">
    <property type="term" value="F:glycine binding"/>
    <property type="evidence" value="ECO:0007669"/>
    <property type="project" value="TreeGrafter"/>
</dbReference>
<dbReference type="InterPro" id="IPR049315">
    <property type="entry name" value="GDC-P_N"/>
</dbReference>
<dbReference type="GO" id="GO:0030170">
    <property type="term" value="F:pyridoxal phosphate binding"/>
    <property type="evidence" value="ECO:0007669"/>
    <property type="project" value="TreeGrafter"/>
</dbReference>
<evidence type="ECO:0000256" key="3">
    <source>
        <dbReference type="ARBA" id="ARBA00022898"/>
    </source>
</evidence>
<dbReference type="Proteomes" id="UP000008983">
    <property type="component" value="Unassembled WGS sequence"/>
</dbReference>
<evidence type="ECO:0000259" key="10">
    <source>
        <dbReference type="Pfam" id="PF21478"/>
    </source>
</evidence>
<keyword evidence="7" id="KW-0809">Transit peptide</keyword>
<comment type="subunit">
    <text evidence="7">The glycine cleavage system is composed of four proteins: P, T, L and H.</text>
</comment>
<dbReference type="GO" id="GO:0004375">
    <property type="term" value="F:glycine dehydrogenase (decarboxylating) activity"/>
    <property type="evidence" value="ECO:0007669"/>
    <property type="project" value="UniProtKB-UniRule"/>
</dbReference>
<dbReference type="InParanoid" id="G0R4W5"/>
<dbReference type="Gene3D" id="3.40.640.10">
    <property type="entry name" value="Type I PLP-dependent aspartate aminotransferase-like (Major domain)"/>
    <property type="match status" value="2"/>
</dbReference>
<dbReference type="GO" id="GO:0005739">
    <property type="term" value="C:mitochondrion"/>
    <property type="evidence" value="ECO:0007669"/>
    <property type="project" value="UniProtKB-SubCell"/>
</dbReference>
<dbReference type="PANTHER" id="PTHR11773:SF1">
    <property type="entry name" value="GLYCINE DEHYDROGENASE (DECARBOXYLATING), MITOCHONDRIAL"/>
    <property type="match status" value="1"/>
</dbReference>
<keyword evidence="7" id="KW-0496">Mitochondrion</keyword>
<dbReference type="FunFam" id="3.40.640.10:FF:000224">
    <property type="entry name" value="Probable glycine dehydrogenase (decarboxylating) subunit 2"/>
    <property type="match status" value="1"/>
</dbReference>
<dbReference type="eggNOG" id="KOG2040">
    <property type="taxonomic scope" value="Eukaryota"/>
</dbReference>
<protein>
    <recommendedName>
        <fullName evidence="7">Glycine cleavage system P protein</fullName>
        <ecNumber evidence="7">1.4.4.2</ecNumber>
    </recommendedName>
</protein>
<dbReference type="GeneID" id="14903576"/>
<dbReference type="STRING" id="857967.G0R4W5"/>
<dbReference type="InterPro" id="IPR015421">
    <property type="entry name" value="PyrdxlP-dep_Trfase_major"/>
</dbReference>
<dbReference type="EMBL" id="GL984356">
    <property type="protein sequence ID" value="EGR27508.1"/>
    <property type="molecule type" value="Genomic_DNA"/>
</dbReference>
<comment type="cofactor">
    <cofactor evidence="1 6 7">
        <name>pyridoxal 5'-phosphate</name>
        <dbReference type="ChEBI" id="CHEBI:597326"/>
    </cofactor>
</comment>
<evidence type="ECO:0000256" key="7">
    <source>
        <dbReference type="RuleBase" id="RU364056"/>
    </source>
</evidence>
<evidence type="ECO:0000313" key="12">
    <source>
        <dbReference type="Proteomes" id="UP000008983"/>
    </source>
</evidence>
<dbReference type="InterPro" id="IPR015422">
    <property type="entry name" value="PyrdxlP-dep_Trfase_small"/>
</dbReference>
<comment type="subcellular location">
    <subcellularLocation>
        <location evidence="7">Mitochondrion</location>
    </subcellularLocation>
</comment>
<dbReference type="FunFam" id="3.40.640.10:FF:000005">
    <property type="entry name" value="Glycine dehydrogenase (decarboxylating), mitochondrial"/>
    <property type="match status" value="1"/>
</dbReference>
<gene>
    <name evidence="11" type="ORF">IMG5_195120</name>
</gene>
<dbReference type="GO" id="GO:0019464">
    <property type="term" value="P:glycine decarboxylation via glycine cleavage system"/>
    <property type="evidence" value="ECO:0007669"/>
    <property type="project" value="TreeGrafter"/>
</dbReference>
<dbReference type="OrthoDB" id="6537869at2759"/>
<dbReference type="AlphaFoldDB" id="G0R4W5"/>
<evidence type="ECO:0000256" key="8">
    <source>
        <dbReference type="SAM" id="Coils"/>
    </source>
</evidence>
<dbReference type="InterPro" id="IPR015424">
    <property type="entry name" value="PyrdxlP-dep_Trfase"/>
</dbReference>
<dbReference type="PANTHER" id="PTHR11773">
    <property type="entry name" value="GLYCINE DEHYDROGENASE, DECARBOXYLATING"/>
    <property type="match status" value="1"/>
</dbReference>
<dbReference type="InterPro" id="IPR020581">
    <property type="entry name" value="GDC_P"/>
</dbReference>
<sequence>MLDFLQVNNLEDLIKQTIPPHIYDSNTLEYNNSKIPKDPKTEQEVLSHLQELSQKNKLYKNYIGCGFYGTHTPPVIQRNLFENPGWYTAYTPYQAEIAQGRLESLLNFQQIVIDLTNLPVANASLLDESSAAAEVLNLSLNHTLGKRRKFFISQGVFPQTKSVVRTRARFLDIEIIEDDHLKFDWEKNEEFLCGILLQTPDQEGLLHDFTSIFHKFKDPKKIIKAVASDLLSLTLIKPIGDMGADICLGNSQRLGVPMGYGGPAAAFFAAKDEFKRKLPGRIIGVSKDMEGQPALRMALQTREQHIKREKATSNICTAQALLANMAAMYCIYHGPQGLKEISLRINGFAQVLWSLLKNLNYDLVGQKDQIFDTVTINLKPKKVNEIIQLFENNQINLRKTSDEKISISFDETHTFEDLQQLFNIFADYKQHSHQSLLELNTEQYLSQICQTLKRPQDNYLQQPIFNQYHSETEMMRYLHKLQSKDISLVHSMIPLGSCTMKLNAASQLIPVSYPGFSKLHPYVPPEQALGYKEMLENLSEYLKAVTKFDGISLQPNSGATGEYAGLLVIKQYLQSINQGQRNLCLIPTSAHGTNPASAVVCGMQLQSINVENGQIDVDSLKKEAEKHKNNLAACMITYPSTSGIFESKVKQIIDIVHFYGGQVYMDGANMNAQTGFTSPGFLGADVCHLNLHKTFAIPHGGGGPGMGPIGVRKHLVPFLPGGSGFWRKKDNNVASSGFGSASILAISYSYFLQLGQDGVRKSTGFAILNANYLRKRLQGYFSVLFEKDFNRCAHEFIIDCRPFKEYNVKEVDIAKRLMDFGFHAPTISFPIAGTLMIEPTESESKQELDRFAEALIFIRNEIQDIIDGKIDKDNNPLKNAPHSHTVVTKSEWKYPYSREQAAYPLAWVKSRGKYWPPVSRIDDPYGDRNFQCSLNGYC</sequence>
<dbReference type="Gene3D" id="3.90.1150.10">
    <property type="entry name" value="Aspartate Aminotransferase, domain 1"/>
    <property type="match status" value="2"/>
</dbReference>
<evidence type="ECO:0000313" key="11">
    <source>
        <dbReference type="EMBL" id="EGR27508.1"/>
    </source>
</evidence>
<evidence type="ECO:0000256" key="4">
    <source>
        <dbReference type="ARBA" id="ARBA00023002"/>
    </source>
</evidence>
<feature type="coiled-coil region" evidence="8">
    <location>
        <begin position="610"/>
        <end position="637"/>
    </location>
</feature>
<organism evidence="11 12">
    <name type="scientific">Ichthyophthirius multifiliis</name>
    <name type="common">White spot disease agent</name>
    <name type="synonym">Ich</name>
    <dbReference type="NCBI Taxonomy" id="5932"/>
    <lineage>
        <taxon>Eukaryota</taxon>
        <taxon>Sar</taxon>
        <taxon>Alveolata</taxon>
        <taxon>Ciliophora</taxon>
        <taxon>Intramacronucleata</taxon>
        <taxon>Oligohymenophorea</taxon>
        <taxon>Hymenostomatida</taxon>
        <taxon>Ophryoglenina</taxon>
        <taxon>Ichthyophthirius</taxon>
    </lineage>
</organism>
<dbReference type="CDD" id="cd00613">
    <property type="entry name" value="GDC-P"/>
    <property type="match status" value="1"/>
</dbReference>
<keyword evidence="3 6" id="KW-0663">Pyridoxal phosphate</keyword>
<comment type="function">
    <text evidence="7">The glycine cleavage system catalyzes the degradation of glycine.</text>
</comment>